<protein>
    <submittedName>
        <fullName evidence="2">Uncharacterized protein</fullName>
    </submittedName>
</protein>
<dbReference type="Proteomes" id="UP000075606">
    <property type="component" value="Unassembled WGS sequence"/>
</dbReference>
<evidence type="ECO:0000313" key="2">
    <source>
        <dbReference type="EMBL" id="KYG77233.1"/>
    </source>
</evidence>
<feature type="region of interest" description="Disordered" evidence="1">
    <location>
        <begin position="58"/>
        <end position="78"/>
    </location>
</feature>
<feature type="compositionally biased region" description="Polar residues" evidence="1">
    <location>
        <begin position="67"/>
        <end position="78"/>
    </location>
</feature>
<dbReference type="EMBL" id="LRPC01000001">
    <property type="protein sequence ID" value="KYG77233.1"/>
    <property type="molecule type" value="Genomic_DNA"/>
</dbReference>
<accession>A0A150XEV1</accession>
<evidence type="ECO:0000313" key="3">
    <source>
        <dbReference type="Proteomes" id="UP000075606"/>
    </source>
</evidence>
<evidence type="ECO:0000256" key="1">
    <source>
        <dbReference type="SAM" id="MobiDB-lite"/>
    </source>
</evidence>
<keyword evidence="3" id="KW-1185">Reference proteome</keyword>
<comment type="caution">
    <text evidence="2">The sequence shown here is derived from an EMBL/GenBank/DDBJ whole genome shotgun (WGS) entry which is preliminary data.</text>
</comment>
<dbReference type="RefSeq" id="WP_068215378.1">
    <property type="nucleotide sequence ID" value="NZ_CP139724.1"/>
</dbReference>
<organism evidence="2 3">
    <name type="scientific">Roseivirga spongicola</name>
    <dbReference type="NCBI Taxonomy" id="333140"/>
    <lineage>
        <taxon>Bacteria</taxon>
        <taxon>Pseudomonadati</taxon>
        <taxon>Bacteroidota</taxon>
        <taxon>Cytophagia</taxon>
        <taxon>Cytophagales</taxon>
        <taxon>Roseivirgaceae</taxon>
        <taxon>Roseivirga</taxon>
    </lineage>
</organism>
<sequence length="78" mass="8830">MTDELTKEQDARKELIDSPEIGVNFIDGKTPSFANLEKHKRFVSFLFSITGSRYYQGEEKFEEESPAPSNLSSSDLVP</sequence>
<reference evidence="2 3" key="1">
    <citation type="submission" date="2016-01" db="EMBL/GenBank/DDBJ databases">
        <title>Genome sequencing of Roseivirga spongicola UST030701-084.</title>
        <authorList>
            <person name="Selvaratnam C."/>
            <person name="Thevarajoo S."/>
            <person name="Goh K.M."/>
            <person name="Ee R."/>
            <person name="Chan K.-G."/>
            <person name="Chong C.S."/>
        </authorList>
    </citation>
    <scope>NUCLEOTIDE SEQUENCE [LARGE SCALE GENOMIC DNA]</scope>
    <source>
        <strain evidence="2 3">UST030701-084</strain>
    </source>
</reference>
<gene>
    <name evidence="2" type="ORF">AWW68_00240</name>
</gene>
<name>A0A150XEV1_9BACT</name>
<dbReference type="AlphaFoldDB" id="A0A150XEV1"/>
<proteinExistence type="predicted"/>